<feature type="region of interest" description="Disordered" evidence="5">
    <location>
        <begin position="1"/>
        <end position="63"/>
    </location>
</feature>
<dbReference type="InterPro" id="IPR017907">
    <property type="entry name" value="Znf_RING_CS"/>
</dbReference>
<dbReference type="InterPro" id="IPR013083">
    <property type="entry name" value="Znf_RING/FYVE/PHD"/>
</dbReference>
<keyword evidence="2 4" id="KW-0863">Zinc-finger</keyword>
<proteinExistence type="predicted"/>
<feature type="compositionally biased region" description="Polar residues" evidence="5">
    <location>
        <begin position="453"/>
        <end position="462"/>
    </location>
</feature>
<evidence type="ECO:0000256" key="2">
    <source>
        <dbReference type="ARBA" id="ARBA00022771"/>
    </source>
</evidence>
<feature type="compositionally biased region" description="Acidic residues" evidence="5">
    <location>
        <begin position="1"/>
        <end position="37"/>
    </location>
</feature>
<dbReference type="InterPro" id="IPR001841">
    <property type="entry name" value="Znf_RING"/>
</dbReference>
<dbReference type="InterPro" id="IPR018957">
    <property type="entry name" value="Znf_C3HC4_RING-type"/>
</dbReference>
<dbReference type="PROSITE" id="PS00518">
    <property type="entry name" value="ZF_RING_1"/>
    <property type="match status" value="1"/>
</dbReference>
<feature type="compositionally biased region" description="Basic and acidic residues" evidence="5">
    <location>
        <begin position="550"/>
        <end position="567"/>
    </location>
</feature>
<organism evidence="7 8">
    <name type="scientific">Peronospora matthiolae</name>
    <dbReference type="NCBI Taxonomy" id="2874970"/>
    <lineage>
        <taxon>Eukaryota</taxon>
        <taxon>Sar</taxon>
        <taxon>Stramenopiles</taxon>
        <taxon>Oomycota</taxon>
        <taxon>Peronosporomycetes</taxon>
        <taxon>Peronosporales</taxon>
        <taxon>Peronosporaceae</taxon>
        <taxon>Peronospora</taxon>
    </lineage>
</organism>
<evidence type="ECO:0000259" key="6">
    <source>
        <dbReference type="PROSITE" id="PS50089"/>
    </source>
</evidence>
<dbReference type="PROSITE" id="PS50089">
    <property type="entry name" value="ZF_RING_2"/>
    <property type="match status" value="1"/>
</dbReference>
<evidence type="ECO:0000256" key="5">
    <source>
        <dbReference type="SAM" id="MobiDB-lite"/>
    </source>
</evidence>
<dbReference type="Proteomes" id="UP001162060">
    <property type="component" value="Unassembled WGS sequence"/>
</dbReference>
<feature type="region of interest" description="Disordered" evidence="5">
    <location>
        <begin position="416"/>
        <end position="581"/>
    </location>
</feature>
<keyword evidence="3" id="KW-0862">Zinc</keyword>
<accession>A0AAV1U7J8</accession>
<gene>
    <name evidence="7" type="ORF">PM001_LOCUS15635</name>
</gene>
<dbReference type="AlphaFoldDB" id="A0AAV1U7J8"/>
<feature type="compositionally biased region" description="Basic and acidic residues" evidence="5">
    <location>
        <begin position="416"/>
        <end position="436"/>
    </location>
</feature>
<comment type="caution">
    <text evidence="7">The sequence shown here is derived from an EMBL/GenBank/DDBJ whole genome shotgun (WGS) entry which is preliminary data.</text>
</comment>
<dbReference type="Gene3D" id="3.30.40.10">
    <property type="entry name" value="Zinc/RING finger domain, C3HC4 (zinc finger)"/>
    <property type="match status" value="1"/>
</dbReference>
<evidence type="ECO:0000313" key="8">
    <source>
        <dbReference type="Proteomes" id="UP001162060"/>
    </source>
</evidence>
<name>A0AAV1U7J8_9STRA</name>
<feature type="domain" description="RING-type" evidence="6">
    <location>
        <begin position="102"/>
        <end position="144"/>
    </location>
</feature>
<dbReference type="SMART" id="SM00184">
    <property type="entry name" value="RING"/>
    <property type="match status" value="1"/>
</dbReference>
<sequence>MASLLDMDEEDNEAEQDFLDLEEKDDASDGNEVEENEERFIRSVNRTASTKNEKQLQPPKKDGNVKMMALFSPQHQSMANTNAVMASNGHVTLATLEAEVQCIICRNALFKPVSVVCGHSFCRVCLLDSLLTRPLEEAQCPVCRMDILKPFASQATSMSMFSINVTLWNLVQLLVPAVAERKVTYQQEEDREFEHKIEQLDVKRKILTLGERAASYHGDEGHERSIGRWDEDREGHEEYPVLKVENTDDGELHVSRNVVLDTSDENEDGYANMRVGIAIVEFPSILESYNEHQECSVNVIKMEEDEEIADGMPFFMNDDGDDDALVCSSYYNEISLCVCDEAGNCVMERTRGAQGGAVTFPALRLDVPGGVYTFRFSDNLYGLKLSITTRLREPHEISDTPVADYVSLIHDKARDASRRNRHAQDHDSDCEGKFSEEGNESDNSFIVDDLNETEQPTGNLSSDEYEDNRGFHSDDEAAMESDGEERIGSRSIRVVEDGVFSVDEDTDQKDHDDVAEESDNDEEQPNVHQVARPRRRKNANQILDSDDEDVHSLIREQSEDEEKDRGLKTKNRTTYSNKSLSRRQCLIPTKLTKVWRVDHENGPEQFNWSMKSRVTKSSGQWNEPFVERNKRRKVCMRTIMKAKRSAMGCKHGTWTTLMTKNTLEDEVAMEEEDEEEVAGYDEAEDEDSEDGYGEGEKDDDEDVMDSDRE</sequence>
<feature type="compositionally biased region" description="Acidic residues" evidence="5">
    <location>
        <begin position="502"/>
        <end position="524"/>
    </location>
</feature>
<dbReference type="EMBL" id="CAKLBY020000167">
    <property type="protein sequence ID" value="CAK7930485.1"/>
    <property type="molecule type" value="Genomic_DNA"/>
</dbReference>
<feature type="compositionally biased region" description="Acidic residues" evidence="5">
    <location>
        <begin position="664"/>
        <end position="709"/>
    </location>
</feature>
<feature type="region of interest" description="Disordered" evidence="5">
    <location>
        <begin position="663"/>
        <end position="709"/>
    </location>
</feature>
<keyword evidence="1" id="KW-0479">Metal-binding</keyword>
<dbReference type="SUPFAM" id="SSF57850">
    <property type="entry name" value="RING/U-box"/>
    <property type="match status" value="1"/>
</dbReference>
<evidence type="ECO:0000256" key="1">
    <source>
        <dbReference type="ARBA" id="ARBA00022723"/>
    </source>
</evidence>
<feature type="compositionally biased region" description="Basic and acidic residues" evidence="5">
    <location>
        <begin position="51"/>
        <end position="63"/>
    </location>
</feature>
<dbReference type="Pfam" id="PF00097">
    <property type="entry name" value="zf-C3HC4"/>
    <property type="match status" value="1"/>
</dbReference>
<evidence type="ECO:0000256" key="3">
    <source>
        <dbReference type="ARBA" id="ARBA00022833"/>
    </source>
</evidence>
<protein>
    <recommendedName>
        <fullName evidence="6">RING-type domain-containing protein</fullName>
    </recommendedName>
</protein>
<reference evidence="7" key="1">
    <citation type="submission" date="2024-01" db="EMBL/GenBank/DDBJ databases">
        <authorList>
            <person name="Webb A."/>
        </authorList>
    </citation>
    <scope>NUCLEOTIDE SEQUENCE</scope>
    <source>
        <strain evidence="7">Pm1</strain>
    </source>
</reference>
<dbReference type="GO" id="GO:0008270">
    <property type="term" value="F:zinc ion binding"/>
    <property type="evidence" value="ECO:0007669"/>
    <property type="project" value="UniProtKB-KW"/>
</dbReference>
<feature type="compositionally biased region" description="Basic and acidic residues" evidence="5">
    <location>
        <begin position="484"/>
        <end position="496"/>
    </location>
</feature>
<evidence type="ECO:0000256" key="4">
    <source>
        <dbReference type="PROSITE-ProRule" id="PRU00175"/>
    </source>
</evidence>
<evidence type="ECO:0000313" key="7">
    <source>
        <dbReference type="EMBL" id="CAK7930485.1"/>
    </source>
</evidence>
<dbReference type="PANTHER" id="PTHR23327">
    <property type="entry name" value="RING FINGER PROTEIN 127"/>
    <property type="match status" value="1"/>
</dbReference>